<protein>
    <submittedName>
        <fullName evidence="2">Uncharacterized protein</fullName>
    </submittedName>
</protein>
<evidence type="ECO:0000313" key="2">
    <source>
        <dbReference type="EMBL" id="BAD10413.1"/>
    </source>
</evidence>
<gene>
    <name evidence="2" type="primary">B1144B06.27</name>
</gene>
<proteinExistence type="predicted"/>
<feature type="compositionally biased region" description="Basic and acidic residues" evidence="1">
    <location>
        <begin position="227"/>
        <end position="237"/>
    </location>
</feature>
<feature type="region of interest" description="Disordered" evidence="1">
    <location>
        <begin position="210"/>
        <end position="237"/>
    </location>
</feature>
<dbReference type="InterPro" id="IPR055305">
    <property type="entry name" value="GG3-like"/>
</dbReference>
<feature type="region of interest" description="Disordered" evidence="1">
    <location>
        <begin position="40"/>
        <end position="68"/>
    </location>
</feature>
<sequence length="321" mass="34408">MRRQLPTIAAVLNARSSLRHRPPPSFQMRQAPSAPAALVLPAHTPPRGRGEAAASSVRPHAAEREGGGGSRVLVLPARMPLSRAAASSSPAAAAASAPCPLPPLTREMATTAQENGLLVKVKRNHRRCLQLAPTCATLGHPFLRLPDHCFIALYVVASFVNGEENRTHSAALPKRVDTGGRGGSGDRAGDAAAVRLAVDRAARFSSRADSGTVGAAGVDDAAPTGGRRREQTSGRRRAIDERVASSLARSLAALRVVVLRLRWISWVEMGEAPRPKSPPRYPDLCGRRRLQLEMQILNREVGFLEVTSLHFPVMSPRFLSQ</sequence>
<dbReference type="PANTHER" id="PTHR32378">
    <property type="entry name" value="GUANINE NUCLEOTIDE-BINDING PROTEIN SUBUNIT GAMMA 3"/>
    <property type="match status" value="1"/>
</dbReference>
<dbReference type="EMBL" id="AP005483">
    <property type="protein sequence ID" value="BAD10413.1"/>
    <property type="molecule type" value="Genomic_DNA"/>
</dbReference>
<dbReference type="PANTHER" id="PTHR32378:SF10">
    <property type="entry name" value="GUANINE NUCLEOTIDE-BINDING PROTEIN SUBUNIT GAMMA 3"/>
    <property type="match status" value="1"/>
</dbReference>
<reference evidence="3" key="2">
    <citation type="journal article" date="2008" name="Nucleic Acids Res.">
        <title>The rice annotation project database (RAP-DB): 2008 update.</title>
        <authorList>
            <consortium name="The rice annotation project (RAP)"/>
        </authorList>
    </citation>
    <scope>GENOME REANNOTATION</scope>
    <source>
        <strain evidence="3">cv. Nipponbare</strain>
    </source>
</reference>
<feature type="compositionally biased region" description="Low complexity" evidence="1">
    <location>
        <begin position="210"/>
        <end position="225"/>
    </location>
</feature>
<accession>Q6Z0Q4</accession>
<evidence type="ECO:0000313" key="3">
    <source>
        <dbReference type="Proteomes" id="UP000000763"/>
    </source>
</evidence>
<organism evidence="2 3">
    <name type="scientific">Oryza sativa subsp. japonica</name>
    <name type="common">Rice</name>
    <dbReference type="NCBI Taxonomy" id="39947"/>
    <lineage>
        <taxon>Eukaryota</taxon>
        <taxon>Viridiplantae</taxon>
        <taxon>Streptophyta</taxon>
        <taxon>Embryophyta</taxon>
        <taxon>Tracheophyta</taxon>
        <taxon>Spermatophyta</taxon>
        <taxon>Magnoliopsida</taxon>
        <taxon>Liliopsida</taxon>
        <taxon>Poales</taxon>
        <taxon>Poaceae</taxon>
        <taxon>BOP clade</taxon>
        <taxon>Oryzoideae</taxon>
        <taxon>Oryzeae</taxon>
        <taxon>Oryzinae</taxon>
        <taxon>Oryza</taxon>
        <taxon>Oryza sativa</taxon>
    </lineage>
</organism>
<name>Q6Z0Q4_ORYSJ</name>
<dbReference type="Proteomes" id="UP000000763">
    <property type="component" value="Chromosome 8"/>
</dbReference>
<evidence type="ECO:0000256" key="1">
    <source>
        <dbReference type="SAM" id="MobiDB-lite"/>
    </source>
</evidence>
<dbReference type="AlphaFoldDB" id="Q6Z0Q4"/>
<reference evidence="3" key="1">
    <citation type="journal article" date="2005" name="Nature">
        <title>The map-based sequence of the rice genome.</title>
        <authorList>
            <consortium name="International rice genome sequencing project (IRGSP)"/>
            <person name="Matsumoto T."/>
            <person name="Wu J."/>
            <person name="Kanamori H."/>
            <person name="Katayose Y."/>
            <person name="Fujisawa M."/>
            <person name="Namiki N."/>
            <person name="Mizuno H."/>
            <person name="Yamamoto K."/>
            <person name="Antonio B.A."/>
            <person name="Baba T."/>
            <person name="Sakata K."/>
            <person name="Nagamura Y."/>
            <person name="Aoki H."/>
            <person name="Arikawa K."/>
            <person name="Arita K."/>
            <person name="Bito T."/>
            <person name="Chiden Y."/>
            <person name="Fujitsuka N."/>
            <person name="Fukunaka R."/>
            <person name="Hamada M."/>
            <person name="Harada C."/>
            <person name="Hayashi A."/>
            <person name="Hijishita S."/>
            <person name="Honda M."/>
            <person name="Hosokawa S."/>
            <person name="Ichikawa Y."/>
            <person name="Idonuma A."/>
            <person name="Iijima M."/>
            <person name="Ikeda M."/>
            <person name="Ikeno M."/>
            <person name="Ito K."/>
            <person name="Ito S."/>
            <person name="Ito T."/>
            <person name="Ito Y."/>
            <person name="Ito Y."/>
            <person name="Iwabuchi A."/>
            <person name="Kamiya K."/>
            <person name="Karasawa W."/>
            <person name="Kurita K."/>
            <person name="Katagiri S."/>
            <person name="Kikuta A."/>
            <person name="Kobayashi H."/>
            <person name="Kobayashi N."/>
            <person name="Machita K."/>
            <person name="Maehara T."/>
            <person name="Masukawa M."/>
            <person name="Mizubayashi T."/>
            <person name="Mukai Y."/>
            <person name="Nagasaki H."/>
            <person name="Nagata Y."/>
            <person name="Naito S."/>
            <person name="Nakashima M."/>
            <person name="Nakama Y."/>
            <person name="Nakamichi Y."/>
            <person name="Nakamura M."/>
            <person name="Meguro A."/>
            <person name="Negishi M."/>
            <person name="Ohta I."/>
            <person name="Ohta T."/>
            <person name="Okamoto M."/>
            <person name="Ono N."/>
            <person name="Saji S."/>
            <person name="Sakaguchi M."/>
            <person name="Sakai K."/>
            <person name="Shibata M."/>
            <person name="Shimokawa T."/>
            <person name="Song J."/>
            <person name="Takazaki Y."/>
            <person name="Terasawa K."/>
            <person name="Tsugane M."/>
            <person name="Tsuji K."/>
            <person name="Ueda S."/>
            <person name="Waki K."/>
            <person name="Yamagata H."/>
            <person name="Yamamoto M."/>
            <person name="Yamamoto S."/>
            <person name="Yamane H."/>
            <person name="Yoshiki S."/>
            <person name="Yoshihara R."/>
            <person name="Yukawa K."/>
            <person name="Zhong H."/>
            <person name="Yano M."/>
            <person name="Yuan Q."/>
            <person name="Ouyang S."/>
            <person name="Liu J."/>
            <person name="Jones K.M."/>
            <person name="Gansberger K."/>
            <person name="Moffat K."/>
            <person name="Hill J."/>
            <person name="Bera J."/>
            <person name="Fadrosh D."/>
            <person name="Jin S."/>
            <person name="Johri S."/>
            <person name="Kim M."/>
            <person name="Overton L."/>
            <person name="Reardon M."/>
            <person name="Tsitrin T."/>
            <person name="Vuong H."/>
            <person name="Weaver B."/>
            <person name="Ciecko A."/>
            <person name="Tallon L."/>
            <person name="Jackson J."/>
            <person name="Pai G."/>
            <person name="Aken S.V."/>
            <person name="Utterback T."/>
            <person name="Reidmuller S."/>
            <person name="Feldblyum T."/>
            <person name="Hsiao J."/>
            <person name="Zismann V."/>
            <person name="Iobst S."/>
            <person name="de Vazeille A.R."/>
            <person name="Buell C.R."/>
            <person name="Ying K."/>
            <person name="Li Y."/>
            <person name="Lu T."/>
            <person name="Huang Y."/>
            <person name="Zhao Q."/>
            <person name="Feng Q."/>
            <person name="Zhang L."/>
            <person name="Zhu J."/>
            <person name="Weng Q."/>
            <person name="Mu J."/>
            <person name="Lu Y."/>
            <person name="Fan D."/>
            <person name="Liu Y."/>
            <person name="Guan J."/>
            <person name="Zhang Y."/>
            <person name="Yu S."/>
            <person name="Liu X."/>
            <person name="Zhang Y."/>
            <person name="Hong G."/>
            <person name="Han B."/>
            <person name="Choisne N."/>
            <person name="Demange N."/>
            <person name="Orjeda G."/>
            <person name="Samain S."/>
            <person name="Cattolico L."/>
            <person name="Pelletier E."/>
            <person name="Couloux A."/>
            <person name="Segurens B."/>
            <person name="Wincker P."/>
            <person name="D'Hont A."/>
            <person name="Scarpelli C."/>
            <person name="Weissenbach J."/>
            <person name="Salanoubat M."/>
            <person name="Quetier F."/>
            <person name="Yu Y."/>
            <person name="Kim H.R."/>
            <person name="Rambo T."/>
            <person name="Currie J."/>
            <person name="Collura K."/>
            <person name="Luo M."/>
            <person name="Yang T."/>
            <person name="Ammiraju J.S.S."/>
            <person name="Engler F."/>
            <person name="Soderlund C."/>
            <person name="Wing R.A."/>
            <person name="Palmer L.E."/>
            <person name="de la Bastide M."/>
            <person name="Spiegel L."/>
            <person name="Nascimento L."/>
            <person name="Zutavern T."/>
            <person name="O'Shaughnessy A."/>
            <person name="Dike S."/>
            <person name="Dedhia N."/>
            <person name="Preston R."/>
            <person name="Balija V."/>
            <person name="McCombie W.R."/>
            <person name="Chow T."/>
            <person name="Chen H."/>
            <person name="Chung M."/>
            <person name="Chen C."/>
            <person name="Shaw J."/>
            <person name="Wu H."/>
            <person name="Hsiao K."/>
            <person name="Chao Y."/>
            <person name="Chu M."/>
            <person name="Cheng C."/>
            <person name="Hour A."/>
            <person name="Lee P."/>
            <person name="Lin S."/>
            <person name="Lin Y."/>
            <person name="Liou J."/>
            <person name="Liu S."/>
            <person name="Hsing Y."/>
            <person name="Raghuvanshi S."/>
            <person name="Mohanty A."/>
            <person name="Bharti A.K."/>
            <person name="Gaur A."/>
            <person name="Gupta V."/>
            <person name="Kumar D."/>
            <person name="Ravi V."/>
            <person name="Vij S."/>
            <person name="Kapur A."/>
            <person name="Khurana P."/>
            <person name="Khurana P."/>
            <person name="Khurana J.P."/>
            <person name="Tyagi A.K."/>
            <person name="Gaikwad K."/>
            <person name="Singh A."/>
            <person name="Dalal V."/>
            <person name="Srivastava S."/>
            <person name="Dixit A."/>
            <person name="Pal A.K."/>
            <person name="Ghazi I.A."/>
            <person name="Yadav M."/>
            <person name="Pandit A."/>
            <person name="Bhargava A."/>
            <person name="Sureshbabu K."/>
            <person name="Batra K."/>
            <person name="Sharma T.R."/>
            <person name="Mohapatra T."/>
            <person name="Singh N.K."/>
            <person name="Messing J."/>
            <person name="Nelson A.B."/>
            <person name="Fuks G."/>
            <person name="Kavchok S."/>
            <person name="Keizer G."/>
            <person name="Linton E."/>
            <person name="Llaca V."/>
            <person name="Song R."/>
            <person name="Tanyolac B."/>
            <person name="Young S."/>
            <person name="Ho-Il K."/>
            <person name="Hahn J.H."/>
            <person name="Sangsakoo G."/>
            <person name="Vanavichit A."/>
            <person name="de Mattos Luiz.A.T."/>
            <person name="Zimmer P.D."/>
            <person name="Malone G."/>
            <person name="Dellagostin O."/>
            <person name="de Oliveira A.C."/>
            <person name="Bevan M."/>
            <person name="Bancroft I."/>
            <person name="Minx P."/>
            <person name="Cordum H."/>
            <person name="Wilson R."/>
            <person name="Cheng Z."/>
            <person name="Jin W."/>
            <person name="Jiang J."/>
            <person name="Leong S.A."/>
            <person name="Iwama H."/>
            <person name="Gojobori T."/>
            <person name="Itoh T."/>
            <person name="Niimura Y."/>
            <person name="Fujii Y."/>
            <person name="Habara T."/>
            <person name="Sakai H."/>
            <person name="Sato Y."/>
            <person name="Wilson G."/>
            <person name="Kumar K."/>
            <person name="McCouch S."/>
            <person name="Juretic N."/>
            <person name="Hoen D."/>
            <person name="Wright S."/>
            <person name="Bruskiewich R."/>
            <person name="Bureau T."/>
            <person name="Miyao A."/>
            <person name="Hirochika H."/>
            <person name="Nishikawa T."/>
            <person name="Kadowaki K."/>
            <person name="Sugiura M."/>
            <person name="Burr B."/>
            <person name="Sasaki T."/>
        </authorList>
    </citation>
    <scope>NUCLEOTIDE SEQUENCE [LARGE SCALE GENOMIC DNA]</scope>
    <source>
        <strain evidence="3">cv. Nipponbare</strain>
    </source>
</reference>